<organism evidence="1 2">
    <name type="scientific">Castellaniella denitrificans</name>
    <dbReference type="NCBI Taxonomy" id="56119"/>
    <lineage>
        <taxon>Bacteria</taxon>
        <taxon>Pseudomonadati</taxon>
        <taxon>Pseudomonadota</taxon>
        <taxon>Betaproteobacteria</taxon>
        <taxon>Burkholderiales</taxon>
        <taxon>Alcaligenaceae</taxon>
        <taxon>Castellaniella</taxon>
    </lineage>
</organism>
<gene>
    <name evidence="1" type="ORF">O4H32_01375</name>
</gene>
<reference evidence="1" key="1">
    <citation type="submission" date="2022-12" db="EMBL/GenBank/DDBJ databases">
        <title>Bacterial isolates from different developmental stages of Nematostella vectensis.</title>
        <authorList>
            <person name="Fraune S."/>
        </authorList>
    </citation>
    <scope>NUCLEOTIDE SEQUENCE</scope>
    <source>
        <strain evidence="1">G21619-S1</strain>
    </source>
</reference>
<dbReference type="Gene3D" id="1.20.120.1490">
    <property type="match status" value="1"/>
</dbReference>
<accession>A0ABT4M2C7</accession>
<sequence>MSPRFRNILLAVSLALNVGFVATAVQRHWLAGGQEAPAASLAQRLGLSAGQRAVWMRLEGPFLADLEGNWAAIRAQRQALLDELFAAHPDAARLDGIQAKIAALQDEQQKRVIRQLLAEREVLDARQRDVLKALLMREFAVQESRAEQLHRHAPAIR</sequence>
<protein>
    <submittedName>
        <fullName evidence="1">Periplasmic heavy metal sensor</fullName>
    </submittedName>
</protein>
<keyword evidence="2" id="KW-1185">Reference proteome</keyword>
<evidence type="ECO:0000313" key="2">
    <source>
        <dbReference type="Proteomes" id="UP001068379"/>
    </source>
</evidence>
<dbReference type="Pfam" id="PF13801">
    <property type="entry name" value="Metal_resist"/>
    <property type="match status" value="1"/>
</dbReference>
<dbReference type="RefSeq" id="WP_269355993.1">
    <property type="nucleotide sequence ID" value="NZ_JAPWHE010000001.1"/>
</dbReference>
<name>A0ABT4M2C7_9BURK</name>
<dbReference type="Proteomes" id="UP001068379">
    <property type="component" value="Unassembled WGS sequence"/>
</dbReference>
<comment type="caution">
    <text evidence="1">The sequence shown here is derived from an EMBL/GenBank/DDBJ whole genome shotgun (WGS) entry which is preliminary data.</text>
</comment>
<evidence type="ECO:0000313" key="1">
    <source>
        <dbReference type="EMBL" id="MCZ4328605.1"/>
    </source>
</evidence>
<proteinExistence type="predicted"/>
<dbReference type="InterPro" id="IPR025961">
    <property type="entry name" value="Metal_resist"/>
</dbReference>
<dbReference type="EMBL" id="JAPWHE010000001">
    <property type="protein sequence ID" value="MCZ4328605.1"/>
    <property type="molecule type" value="Genomic_DNA"/>
</dbReference>